<dbReference type="RefSeq" id="WP_317234194.1">
    <property type="nucleotide sequence ID" value="NZ_JAWJUL010000085.1"/>
</dbReference>
<dbReference type="Proteomes" id="UP001273935">
    <property type="component" value="Unassembled WGS sequence"/>
</dbReference>
<sequence>MKAFYIFNYLILKIKIEKPFRSIIGATEKRRDSAGRVVAGVELDSKGIWVRLISARFTPFPLVLGPRSLQVASQIRRVANREMGTITHGNGKTAVWVAPLRSVSGAKGAQFIKNPESSIESGFLEQASRRESAIRALSR</sequence>
<organism evidence="1 2">
    <name type="scientific">Metapseudomonas otitidis</name>
    <dbReference type="NCBI Taxonomy" id="319939"/>
    <lineage>
        <taxon>Bacteria</taxon>
        <taxon>Pseudomonadati</taxon>
        <taxon>Pseudomonadota</taxon>
        <taxon>Gammaproteobacteria</taxon>
        <taxon>Pseudomonadales</taxon>
        <taxon>Pseudomonadaceae</taxon>
        <taxon>Metapseudomonas</taxon>
    </lineage>
</organism>
<reference evidence="1 2" key="1">
    <citation type="submission" date="2023-10" db="EMBL/GenBank/DDBJ databases">
        <title>Pseudomonas otitidis isolated from a paediatric patient with cystic fibrosis in Chile.</title>
        <authorList>
            <person name="Amsteins-Romero L."/>
            <person name="Opazo-Capurro A."/>
            <person name="Matus-Kohler M."/>
            <person name="Gonzalez-Rocha G."/>
        </authorList>
    </citation>
    <scope>NUCLEOTIDE SEQUENCE [LARGE SCALE GENOMIC DNA]</scope>
    <source>
        <strain evidence="1 2">P-714</strain>
    </source>
</reference>
<dbReference type="EMBL" id="JAWJUL010000085">
    <property type="protein sequence ID" value="MDV3441695.1"/>
    <property type="molecule type" value="Genomic_DNA"/>
</dbReference>
<comment type="caution">
    <text evidence="1">The sequence shown here is derived from an EMBL/GenBank/DDBJ whole genome shotgun (WGS) entry which is preliminary data.</text>
</comment>
<accession>A0ABU3XV71</accession>
<proteinExistence type="predicted"/>
<evidence type="ECO:0000313" key="1">
    <source>
        <dbReference type="EMBL" id="MDV3441695.1"/>
    </source>
</evidence>
<gene>
    <name evidence="1" type="ORF">R0G64_19945</name>
</gene>
<name>A0ABU3XV71_9GAMM</name>
<evidence type="ECO:0000313" key="2">
    <source>
        <dbReference type="Proteomes" id="UP001273935"/>
    </source>
</evidence>
<protein>
    <submittedName>
        <fullName evidence="1">Uncharacterized protein</fullName>
    </submittedName>
</protein>
<keyword evidence="2" id="KW-1185">Reference proteome</keyword>